<accession>A0A1I5K253</accession>
<dbReference type="OrthoDB" id="7021112at2"/>
<organism evidence="1 2">
    <name type="scientific">Ectopseudomonas composti</name>
    <dbReference type="NCBI Taxonomy" id="658457"/>
    <lineage>
        <taxon>Bacteria</taxon>
        <taxon>Pseudomonadati</taxon>
        <taxon>Pseudomonadota</taxon>
        <taxon>Gammaproteobacteria</taxon>
        <taxon>Pseudomonadales</taxon>
        <taxon>Pseudomonadaceae</taxon>
        <taxon>Ectopseudomonas</taxon>
    </lineage>
</organism>
<name>A0A1I5K253_9GAMM</name>
<evidence type="ECO:0000313" key="2">
    <source>
        <dbReference type="Proteomes" id="UP000182400"/>
    </source>
</evidence>
<sequence length="112" mass="12821">MLRPGKTALLVNALLEEYPEYVITGYLTDVYISAYCAVGYVYKHAQYENGRKMLTEEISKVIEFEHRYMIETVDGERLLLVNFHSCGGRKSLMFLLELFSSGAMSGSRYCVQ</sequence>
<protein>
    <submittedName>
        <fullName evidence="1">Uncharacterized protein</fullName>
    </submittedName>
</protein>
<gene>
    <name evidence="1" type="ORF">SAMN05216601_10255</name>
</gene>
<dbReference type="EMBL" id="FOWP01000002">
    <property type="protein sequence ID" value="SFO78833.1"/>
    <property type="molecule type" value="Genomic_DNA"/>
</dbReference>
<evidence type="ECO:0000313" key="1">
    <source>
        <dbReference type="EMBL" id="SFO78833.1"/>
    </source>
</evidence>
<reference evidence="1 2" key="1">
    <citation type="submission" date="2016-10" db="EMBL/GenBank/DDBJ databases">
        <authorList>
            <person name="de Groot N.N."/>
        </authorList>
    </citation>
    <scope>NUCLEOTIDE SEQUENCE [LARGE SCALE GENOMIC DNA]</scope>
    <source>
        <strain evidence="1 2">CCUG 59231</strain>
    </source>
</reference>
<dbReference type="RefSeq" id="WP_074936882.1">
    <property type="nucleotide sequence ID" value="NZ_FOWP01000002.1"/>
</dbReference>
<dbReference type="Proteomes" id="UP000182400">
    <property type="component" value="Unassembled WGS sequence"/>
</dbReference>
<proteinExistence type="predicted"/>
<dbReference type="AlphaFoldDB" id="A0A1I5K253"/>